<reference evidence="2 3" key="1">
    <citation type="submission" date="2020-12" db="EMBL/GenBank/DDBJ databases">
        <title>Whole genome sequences of gut porcine anaerobes.</title>
        <authorList>
            <person name="Kubasova T."/>
            <person name="Jahodarova E."/>
            <person name="Rychlik I."/>
        </authorList>
    </citation>
    <scope>NUCLEOTIDE SEQUENCE [LARGE SCALE GENOMIC DNA]</scope>
    <source>
        <strain evidence="2 3">An867</strain>
    </source>
</reference>
<evidence type="ECO:0000256" key="1">
    <source>
        <dbReference type="SAM" id="MobiDB-lite"/>
    </source>
</evidence>
<evidence type="ECO:0000313" key="2">
    <source>
        <dbReference type="EMBL" id="MCF2651332.1"/>
    </source>
</evidence>
<sequence length="58" mass="6727">MRVIYRPQPFLNQNDQKDKKPAAEKLSVFLSGKKNLFPERKAEREEHERGERALCGAA</sequence>
<feature type="region of interest" description="Disordered" evidence="1">
    <location>
        <begin position="1"/>
        <end position="21"/>
    </location>
</feature>
<feature type="region of interest" description="Disordered" evidence="1">
    <location>
        <begin position="39"/>
        <end position="58"/>
    </location>
</feature>
<proteinExistence type="predicted"/>
<dbReference type="EMBL" id="JAFBIT010000001">
    <property type="protein sequence ID" value="MCF2651332.1"/>
    <property type="molecule type" value="Genomic_DNA"/>
</dbReference>
<feature type="compositionally biased region" description="Basic and acidic residues" evidence="1">
    <location>
        <begin position="39"/>
        <end position="52"/>
    </location>
</feature>
<name>A0ABS9CMA5_9FIRM</name>
<gene>
    <name evidence="2" type="ORF">JQM67_01755</name>
</gene>
<comment type="caution">
    <text evidence="2">The sequence shown here is derived from an EMBL/GenBank/DDBJ whole genome shotgun (WGS) entry which is preliminary data.</text>
</comment>
<dbReference type="Proteomes" id="UP001299220">
    <property type="component" value="Unassembled WGS sequence"/>
</dbReference>
<organism evidence="2 3">
    <name type="scientific">Anaeromassilibacillus senegalensis</name>
    <dbReference type="NCBI Taxonomy" id="1673717"/>
    <lineage>
        <taxon>Bacteria</taxon>
        <taxon>Bacillati</taxon>
        <taxon>Bacillota</taxon>
        <taxon>Clostridia</taxon>
        <taxon>Eubacteriales</taxon>
        <taxon>Acutalibacteraceae</taxon>
        <taxon>Anaeromassilibacillus</taxon>
    </lineage>
</organism>
<keyword evidence="3" id="KW-1185">Reference proteome</keyword>
<accession>A0ABS9CMA5</accession>
<protein>
    <submittedName>
        <fullName evidence="2">Uncharacterized protein</fullName>
    </submittedName>
</protein>
<dbReference type="RefSeq" id="WP_235322263.1">
    <property type="nucleotide sequence ID" value="NZ_JAFBIT010000001.1"/>
</dbReference>
<evidence type="ECO:0000313" key="3">
    <source>
        <dbReference type="Proteomes" id="UP001299220"/>
    </source>
</evidence>